<accession>A0A1C9C8P8</accession>
<dbReference type="RefSeq" id="YP_009295816.1">
    <property type="nucleotide sequence ID" value="NC_031168.1"/>
</dbReference>
<sequence>MKPDQYSLSSFADQELVARKFATKFVNKYWQETIFLSVPNSISNTYSNKLKATGMSVYQNEYKHFLLEFSKALIKGRIHASMDDIQLLPNTKINTAYIKYVWRKGFNFSSPRYFLNVFSSLNSNYFPNKLQTILINKLKYSQFPIFTIINGFNQIILAESSEEIIVKKSLVDKMYQWYNRYSISNKDVMPHYEGLFFINPDDALEYQEYIKQKYVNATKEHRLQIFASRLDIYYKLIRNSIQNENVQFRLIPDLKELGELIYKYRYYRNVRFHNQQKYGKNYFQGQPIYLIEPVFAKDKYSKKIEMINYFYNIKDKNVKYQYEAIFTNYKTAILAWKKFRNSYLNYNLPAKPKLIVYNLEDFIKACENNNQITNRNIVFIPSQESYLSIKNNIQAKSQFNILYTLSTKLLYLQIMTKRIIWSLTSRQPITW</sequence>
<organism evidence="1">
    <name type="scientific">Schimmelmannia schousboei</name>
    <dbReference type="NCBI Taxonomy" id="173468"/>
    <lineage>
        <taxon>Eukaryota</taxon>
        <taxon>Rhodophyta</taxon>
        <taxon>Florideophyceae</taxon>
        <taxon>Rhodymeniophycidae</taxon>
        <taxon>Acrosymphytales</taxon>
        <taxon>Schimmelmanniaceae</taxon>
        <taxon>Schimmelmannia</taxon>
    </lineage>
</organism>
<proteinExistence type="predicted"/>
<evidence type="ECO:0000313" key="1">
    <source>
        <dbReference type="EMBL" id="AOM64751.1"/>
    </source>
</evidence>
<gene>
    <name evidence="1" type="primary">ycf80</name>
    <name evidence="1" type="ORF">Schim_070</name>
</gene>
<reference evidence="1" key="1">
    <citation type="journal article" date="2016" name="BMC Biol.">
        <title>Parallel evolution of highly conserved plastid genome architecture in red seaweeds and seed plants.</title>
        <authorList>
            <person name="Lee J."/>
            <person name="Cho C.H."/>
            <person name="Park S.I."/>
            <person name="Choi J.W."/>
            <person name="Song H.S."/>
            <person name="West J.A."/>
            <person name="Bhattacharya D."/>
            <person name="Yoon H.S."/>
        </authorList>
    </citation>
    <scope>NUCLEOTIDE SEQUENCE</scope>
</reference>
<dbReference type="GeneID" id="29071201"/>
<dbReference type="AlphaFoldDB" id="A0A1C9C8P8"/>
<dbReference type="EMBL" id="KX284711">
    <property type="protein sequence ID" value="AOM64751.1"/>
    <property type="molecule type" value="Genomic_DNA"/>
</dbReference>
<geneLocation type="plastid" evidence="1"/>
<keyword evidence="1" id="KW-0934">Plastid</keyword>
<name>A0A1C9C8P8_9FLOR</name>
<protein>
    <submittedName>
        <fullName evidence="1">Uncharacterized protein</fullName>
    </submittedName>
</protein>